<reference evidence="1 2" key="1">
    <citation type="submission" date="2019-09" db="EMBL/GenBank/DDBJ databases">
        <authorList>
            <person name="Ou C."/>
        </authorList>
    </citation>
    <scope>NUCLEOTIDE SEQUENCE [LARGE SCALE GENOMIC DNA]</scope>
    <source>
        <strain evidence="1">S2</strain>
        <tissue evidence="1">Leaf</tissue>
    </source>
</reference>
<evidence type="ECO:0000313" key="1">
    <source>
        <dbReference type="EMBL" id="KAB2625695.1"/>
    </source>
</evidence>
<accession>A0A5N5HCU7</accession>
<organism evidence="1 2">
    <name type="scientific">Pyrus ussuriensis x Pyrus communis</name>
    <dbReference type="NCBI Taxonomy" id="2448454"/>
    <lineage>
        <taxon>Eukaryota</taxon>
        <taxon>Viridiplantae</taxon>
        <taxon>Streptophyta</taxon>
        <taxon>Embryophyta</taxon>
        <taxon>Tracheophyta</taxon>
        <taxon>Spermatophyta</taxon>
        <taxon>Magnoliopsida</taxon>
        <taxon>eudicotyledons</taxon>
        <taxon>Gunneridae</taxon>
        <taxon>Pentapetalae</taxon>
        <taxon>rosids</taxon>
        <taxon>fabids</taxon>
        <taxon>Rosales</taxon>
        <taxon>Rosaceae</taxon>
        <taxon>Amygdaloideae</taxon>
        <taxon>Maleae</taxon>
        <taxon>Pyrus</taxon>
    </lineage>
</organism>
<reference evidence="2" key="2">
    <citation type="submission" date="2019-10" db="EMBL/GenBank/DDBJ databases">
        <title>A de novo genome assembly of a pear dwarfing rootstock.</title>
        <authorList>
            <person name="Wang F."/>
            <person name="Wang J."/>
            <person name="Li S."/>
            <person name="Zhang Y."/>
            <person name="Fang M."/>
            <person name="Ma L."/>
            <person name="Zhao Y."/>
            <person name="Jiang S."/>
        </authorList>
    </citation>
    <scope>NUCLEOTIDE SEQUENCE [LARGE SCALE GENOMIC DNA]</scope>
</reference>
<sequence>MSDTKSVVNQVEELQVIVHELDEENLGLKEGFVVGSIIEKLPSNWKDFKIYLKHLTEDMSMDQLILKLRVEEDHRKNEKYDVSSLEAKANVVEGGDSHKARHHQKNKGKDVAKKAMTAVKGKTFKKIKGGCWVCGKTVINAFMLRKRKMLVLLYVYMLMTCL</sequence>
<dbReference type="AlphaFoldDB" id="A0A5N5HCU7"/>
<dbReference type="PANTHER" id="PTHR47592">
    <property type="entry name" value="PBF68 PROTEIN"/>
    <property type="match status" value="1"/>
</dbReference>
<dbReference type="EMBL" id="SMOL01000160">
    <property type="protein sequence ID" value="KAB2625695.1"/>
    <property type="molecule type" value="Genomic_DNA"/>
</dbReference>
<protein>
    <submittedName>
        <fullName evidence="1">Uncharacterized protein</fullName>
    </submittedName>
</protein>
<keyword evidence="2" id="KW-1185">Reference proteome</keyword>
<dbReference type="Pfam" id="PF14223">
    <property type="entry name" value="Retrotran_gag_2"/>
    <property type="match status" value="1"/>
</dbReference>
<dbReference type="Proteomes" id="UP000327157">
    <property type="component" value="Chromosome 16"/>
</dbReference>
<reference evidence="1 2" key="3">
    <citation type="submission" date="2019-11" db="EMBL/GenBank/DDBJ databases">
        <title>A de novo genome assembly of a pear dwarfing rootstock.</title>
        <authorList>
            <person name="Wang F."/>
            <person name="Wang J."/>
            <person name="Li S."/>
            <person name="Zhang Y."/>
            <person name="Fang M."/>
            <person name="Ma L."/>
            <person name="Zhao Y."/>
            <person name="Jiang S."/>
        </authorList>
    </citation>
    <scope>NUCLEOTIDE SEQUENCE [LARGE SCALE GENOMIC DNA]</scope>
    <source>
        <strain evidence="1">S2</strain>
        <tissue evidence="1">Leaf</tissue>
    </source>
</reference>
<name>A0A5N5HCU7_9ROSA</name>
<gene>
    <name evidence="1" type="ORF">D8674_017355</name>
</gene>
<proteinExistence type="predicted"/>
<dbReference type="OrthoDB" id="2596766at2759"/>
<evidence type="ECO:0000313" key="2">
    <source>
        <dbReference type="Proteomes" id="UP000327157"/>
    </source>
</evidence>
<comment type="caution">
    <text evidence="1">The sequence shown here is derived from an EMBL/GenBank/DDBJ whole genome shotgun (WGS) entry which is preliminary data.</text>
</comment>
<dbReference type="PANTHER" id="PTHR47592:SF27">
    <property type="entry name" value="OS08G0421700 PROTEIN"/>
    <property type="match status" value="1"/>
</dbReference>